<sequence>MWKHNLCRILSSITHDSWRSIIKILTVVLNPVFCEDDVPEPVGLFPLNSLHTTKDISNSYLTAGIAVGVSLAPGPDDKPGGSYYFPGSPGSYIDIPKQPKLDTRYSISIFAWIYNQGTAGPIIIYATGTSQYALHMFINIEPANFFFRLTGRAFTSNTALTYNLVTVNNWRYVGYTYDYNTGLQRLYVDGVKVREGIVPKQEIATNHKVRIGGNKQGDGRVFKGRISCVQIYDKALTQAQVLAVKNRCQYKNELYSACLQHISLNDPTRAVEYKVRSQPADRQTLVRRRWYRLKSEAGTRII</sequence>
<evidence type="ECO:0000256" key="1">
    <source>
        <dbReference type="ARBA" id="ARBA00022729"/>
    </source>
</evidence>
<dbReference type="Pfam" id="PF13385">
    <property type="entry name" value="Laminin_G_3"/>
    <property type="match status" value="1"/>
</dbReference>
<dbReference type="GeneID" id="116300342"/>
<keyword evidence="1" id="KW-0732">Signal</keyword>
<feature type="non-terminal residue" evidence="5">
    <location>
        <position position="302"/>
    </location>
</feature>
<reference evidence="5" key="1">
    <citation type="submission" date="2025-08" db="UniProtKB">
        <authorList>
            <consortium name="RefSeq"/>
        </authorList>
    </citation>
    <scope>IDENTIFICATION</scope>
    <source>
        <tissue evidence="5">Tentacle</tissue>
    </source>
</reference>
<dbReference type="Proteomes" id="UP000515163">
    <property type="component" value="Unplaced"/>
</dbReference>
<evidence type="ECO:0000256" key="2">
    <source>
        <dbReference type="ARBA" id="ARBA00023157"/>
    </source>
</evidence>
<dbReference type="InterPro" id="IPR006558">
    <property type="entry name" value="LamG-like"/>
</dbReference>
<evidence type="ECO:0000259" key="3">
    <source>
        <dbReference type="SMART" id="SM00560"/>
    </source>
</evidence>
<dbReference type="InParanoid" id="A0A6P8IC61"/>
<evidence type="ECO:0000313" key="5">
    <source>
        <dbReference type="RefSeq" id="XP_031565061.1"/>
    </source>
</evidence>
<dbReference type="KEGG" id="aten:116300342"/>
<proteinExistence type="predicted"/>
<dbReference type="SMART" id="SM00560">
    <property type="entry name" value="LamGL"/>
    <property type="match status" value="1"/>
</dbReference>
<dbReference type="Gene3D" id="2.60.120.200">
    <property type="match status" value="1"/>
</dbReference>
<dbReference type="OrthoDB" id="5988334at2759"/>
<accession>A0A6P8IC61</accession>
<keyword evidence="2" id="KW-1015">Disulfide bond</keyword>
<gene>
    <name evidence="5" type="primary">LOC116300342</name>
</gene>
<dbReference type="PANTHER" id="PTHR47635:SF2">
    <property type="entry name" value="LAMG-LIKE JELLYROLL FOLD DOMAIN-CONTAINING PROTEIN"/>
    <property type="match status" value="1"/>
</dbReference>
<protein>
    <submittedName>
        <fullName evidence="5">Uncharacterized protein LOC116300342</fullName>
    </submittedName>
</protein>
<name>A0A6P8IC61_ACTTE</name>
<dbReference type="AlphaFoldDB" id="A0A6P8IC61"/>
<dbReference type="RefSeq" id="XP_031565061.1">
    <property type="nucleotide sequence ID" value="XM_031709201.1"/>
</dbReference>
<evidence type="ECO:0000313" key="4">
    <source>
        <dbReference type="Proteomes" id="UP000515163"/>
    </source>
</evidence>
<organism evidence="4 5">
    <name type="scientific">Actinia tenebrosa</name>
    <name type="common">Australian red waratah sea anemone</name>
    <dbReference type="NCBI Taxonomy" id="6105"/>
    <lineage>
        <taxon>Eukaryota</taxon>
        <taxon>Metazoa</taxon>
        <taxon>Cnidaria</taxon>
        <taxon>Anthozoa</taxon>
        <taxon>Hexacorallia</taxon>
        <taxon>Actiniaria</taxon>
        <taxon>Actiniidae</taxon>
        <taxon>Actinia</taxon>
    </lineage>
</organism>
<keyword evidence="4" id="KW-1185">Reference proteome</keyword>
<dbReference type="PANTHER" id="PTHR47635">
    <property type="entry name" value="CUB DOMAIN-CONTAINING PROTEIN"/>
    <property type="match status" value="1"/>
</dbReference>
<dbReference type="InterPro" id="IPR013320">
    <property type="entry name" value="ConA-like_dom_sf"/>
</dbReference>
<feature type="domain" description="LamG-like jellyroll fold" evidence="3">
    <location>
        <begin position="105"/>
        <end position="239"/>
    </location>
</feature>
<dbReference type="SUPFAM" id="SSF49899">
    <property type="entry name" value="Concanavalin A-like lectins/glucanases"/>
    <property type="match status" value="1"/>
</dbReference>